<feature type="transmembrane region" description="Helical" evidence="1">
    <location>
        <begin position="208"/>
        <end position="234"/>
    </location>
</feature>
<organism evidence="2 3">
    <name type="scientific">Gracilibacillus oryzae</name>
    <dbReference type="NCBI Taxonomy" id="1672701"/>
    <lineage>
        <taxon>Bacteria</taxon>
        <taxon>Bacillati</taxon>
        <taxon>Bacillota</taxon>
        <taxon>Bacilli</taxon>
        <taxon>Bacillales</taxon>
        <taxon>Bacillaceae</taxon>
        <taxon>Gracilibacillus</taxon>
    </lineage>
</organism>
<keyword evidence="3" id="KW-1185">Reference proteome</keyword>
<proteinExistence type="predicted"/>
<dbReference type="Pfam" id="PF11193">
    <property type="entry name" value="DUF2812"/>
    <property type="match status" value="1"/>
</dbReference>
<keyword evidence="1" id="KW-1133">Transmembrane helix</keyword>
<dbReference type="OrthoDB" id="1928173at2"/>
<evidence type="ECO:0000313" key="2">
    <source>
        <dbReference type="EMBL" id="KAB8133589.1"/>
    </source>
</evidence>
<gene>
    <name evidence="2" type="ORF">F9U64_11800</name>
</gene>
<dbReference type="AlphaFoldDB" id="A0A7C8KUK6"/>
<keyword evidence="1" id="KW-0812">Transmembrane</keyword>
<keyword evidence="1" id="KW-0472">Membrane</keyword>
<sequence length="238" mass="26881">MSKTKYVMSGGLAFSENKDMEKLRKLSLKGWHVRDFKFMGYTLEKGESADYIYSVDYRTVNEEDAEEYFDFFTSSGWTHVTSQGNIHLFRALPGTKPIYSDRETVVEKHDNLGSSLKWFTISIVTIILLLCLGTFISTGALQTTITYIAVILSVIAIPATWTVLTIYKNKWKAEGRIGLVRFMKSLPALFLILGFTIILFITDDSGSIVGILTSMLIGAVALPLAIWCFMSLYYKWKA</sequence>
<evidence type="ECO:0000313" key="3">
    <source>
        <dbReference type="Proteomes" id="UP000480246"/>
    </source>
</evidence>
<reference evidence="2 3" key="1">
    <citation type="submission" date="2019-10" db="EMBL/GenBank/DDBJ databases">
        <title>Gracilibacillus sp. nov. isolated from rice seeds.</title>
        <authorList>
            <person name="He S."/>
        </authorList>
    </citation>
    <scope>NUCLEOTIDE SEQUENCE [LARGE SCALE GENOMIC DNA]</scope>
    <source>
        <strain evidence="2 3">TD8</strain>
    </source>
</reference>
<protein>
    <submittedName>
        <fullName evidence="2">DUF2812 domain-containing protein</fullName>
    </submittedName>
</protein>
<accession>A0A7C8KUK6</accession>
<dbReference type="EMBL" id="WEID01000057">
    <property type="protein sequence ID" value="KAB8133589.1"/>
    <property type="molecule type" value="Genomic_DNA"/>
</dbReference>
<dbReference type="RefSeq" id="WP_153403629.1">
    <property type="nucleotide sequence ID" value="NZ_ML762431.1"/>
</dbReference>
<evidence type="ECO:0000256" key="1">
    <source>
        <dbReference type="SAM" id="Phobius"/>
    </source>
</evidence>
<comment type="caution">
    <text evidence="2">The sequence shown here is derived from an EMBL/GenBank/DDBJ whole genome shotgun (WGS) entry which is preliminary data.</text>
</comment>
<dbReference type="Proteomes" id="UP000480246">
    <property type="component" value="Unassembled WGS sequence"/>
</dbReference>
<name>A0A7C8KUK6_9BACI</name>
<dbReference type="InterPro" id="IPR021359">
    <property type="entry name" value="DUF2812"/>
</dbReference>
<feature type="transmembrane region" description="Helical" evidence="1">
    <location>
        <begin position="179"/>
        <end position="202"/>
    </location>
</feature>
<feature type="transmembrane region" description="Helical" evidence="1">
    <location>
        <begin position="118"/>
        <end position="141"/>
    </location>
</feature>
<feature type="transmembrane region" description="Helical" evidence="1">
    <location>
        <begin position="147"/>
        <end position="167"/>
    </location>
</feature>